<organism evidence="1 2">
    <name type="scientific">Lachnoanaerobaculum saburreum DSM 3986</name>
    <dbReference type="NCBI Taxonomy" id="887325"/>
    <lineage>
        <taxon>Bacteria</taxon>
        <taxon>Bacillati</taxon>
        <taxon>Bacillota</taxon>
        <taxon>Clostridia</taxon>
        <taxon>Lachnospirales</taxon>
        <taxon>Lachnospiraceae</taxon>
        <taxon>Lachnoanaerobaculum</taxon>
    </lineage>
</organism>
<dbReference type="AlphaFoldDB" id="E6LLF8"/>
<gene>
    <name evidence="1" type="ORF">HMPREF0381_0793</name>
</gene>
<evidence type="ECO:0000313" key="1">
    <source>
        <dbReference type="EMBL" id="EFU77347.1"/>
    </source>
</evidence>
<evidence type="ECO:0000313" key="2">
    <source>
        <dbReference type="Proteomes" id="UP000003434"/>
    </source>
</evidence>
<accession>E6LLF8</accession>
<protein>
    <submittedName>
        <fullName evidence="1">Uncharacterized protein</fullName>
    </submittedName>
</protein>
<feature type="non-terminal residue" evidence="1">
    <location>
        <position position="53"/>
    </location>
</feature>
<comment type="caution">
    <text evidence="1">The sequence shown here is derived from an EMBL/GenBank/DDBJ whole genome shotgun (WGS) entry which is preliminary data.</text>
</comment>
<proteinExistence type="predicted"/>
<dbReference type="HOGENOM" id="CLU_215364_0_0_9"/>
<sequence>MNFFGIIKEKGMKSKDITQKMLERYNDVFADIVNVLLFNGKRIIEENALIDTP</sequence>
<dbReference type="eggNOG" id="ENOG502ZMQE">
    <property type="taxonomic scope" value="Bacteria"/>
</dbReference>
<dbReference type="EMBL" id="AEPW01000026">
    <property type="protein sequence ID" value="EFU77347.1"/>
    <property type="molecule type" value="Genomic_DNA"/>
</dbReference>
<reference evidence="1 2" key="1">
    <citation type="submission" date="2010-12" db="EMBL/GenBank/DDBJ databases">
        <authorList>
            <person name="Muzny D."/>
            <person name="Qin X."/>
            <person name="Deng J."/>
            <person name="Jiang H."/>
            <person name="Liu Y."/>
            <person name="Qu J."/>
            <person name="Song X.-Z."/>
            <person name="Zhang L."/>
            <person name="Thornton R."/>
            <person name="Coyle M."/>
            <person name="Francisco L."/>
            <person name="Jackson L."/>
            <person name="Javaid M."/>
            <person name="Korchina V."/>
            <person name="Kovar C."/>
            <person name="Mata R."/>
            <person name="Mathew T."/>
            <person name="Ngo R."/>
            <person name="Nguyen L."/>
            <person name="Nguyen N."/>
            <person name="Okwuonu G."/>
            <person name="Ongeri F."/>
            <person name="Pham C."/>
            <person name="Simmons D."/>
            <person name="Wilczek-Boney K."/>
            <person name="Hale W."/>
            <person name="Jakkamsetti A."/>
            <person name="Pham P."/>
            <person name="Ruth R."/>
            <person name="San Lucas F."/>
            <person name="Warren J."/>
            <person name="Zhang J."/>
            <person name="Zhao Z."/>
            <person name="Zhou C."/>
            <person name="Zhu D."/>
            <person name="Lee S."/>
            <person name="Bess C."/>
            <person name="Blankenburg K."/>
            <person name="Forbes L."/>
            <person name="Fu Q."/>
            <person name="Gubbala S."/>
            <person name="Hirani K."/>
            <person name="Jayaseelan J.C."/>
            <person name="Lara F."/>
            <person name="Munidasa M."/>
            <person name="Palculict T."/>
            <person name="Patil S."/>
            <person name="Pu L.-L."/>
            <person name="Saada N."/>
            <person name="Tang L."/>
            <person name="Weissenberger G."/>
            <person name="Zhu Y."/>
            <person name="Hemphill L."/>
            <person name="Shang Y."/>
            <person name="Youmans B."/>
            <person name="Ayvaz T."/>
            <person name="Ross M."/>
            <person name="Santibanez J."/>
            <person name="Aqrawi P."/>
            <person name="Gross S."/>
            <person name="Joshi V."/>
            <person name="Fowler G."/>
            <person name="Nazareth L."/>
            <person name="Reid J."/>
            <person name="Worley K."/>
            <person name="Petrosino J."/>
            <person name="Highlander S."/>
            <person name="Gibbs R."/>
        </authorList>
    </citation>
    <scope>NUCLEOTIDE SEQUENCE [LARGE SCALE GENOMIC DNA]</scope>
    <source>
        <strain evidence="1 2">DSM 3986</strain>
    </source>
</reference>
<dbReference type="Proteomes" id="UP000003434">
    <property type="component" value="Unassembled WGS sequence"/>
</dbReference>
<name>E6LLF8_9FIRM</name>